<dbReference type="GO" id="GO:0005524">
    <property type="term" value="F:ATP binding"/>
    <property type="evidence" value="ECO:0007669"/>
    <property type="project" value="InterPro"/>
</dbReference>
<dbReference type="STRING" id="1149755.A0A2J6RHI8"/>
<dbReference type="Pfam" id="PF22893">
    <property type="entry name" value="ULD_2"/>
    <property type="match status" value="1"/>
</dbReference>
<evidence type="ECO:0000259" key="2">
    <source>
        <dbReference type="SMART" id="SM00382"/>
    </source>
</evidence>
<dbReference type="PANTHER" id="PTHR46411">
    <property type="entry name" value="FAMILY ATPASE, PUTATIVE-RELATED"/>
    <property type="match status" value="1"/>
</dbReference>
<dbReference type="InterPro" id="IPR003959">
    <property type="entry name" value="ATPase_AAA_core"/>
</dbReference>
<feature type="region of interest" description="Disordered" evidence="1">
    <location>
        <begin position="181"/>
        <end position="238"/>
    </location>
</feature>
<accession>A0A2J6RHI8</accession>
<dbReference type="InterPro" id="IPR027417">
    <property type="entry name" value="P-loop_NTPase"/>
</dbReference>
<dbReference type="Pfam" id="PF23232">
    <property type="entry name" value="AAA_lid_13"/>
    <property type="match status" value="1"/>
</dbReference>
<proteinExistence type="predicted"/>
<dbReference type="GO" id="GO:0016887">
    <property type="term" value="F:ATP hydrolysis activity"/>
    <property type="evidence" value="ECO:0007669"/>
    <property type="project" value="InterPro"/>
</dbReference>
<dbReference type="Gene3D" id="3.40.50.300">
    <property type="entry name" value="P-loop containing nucleotide triphosphate hydrolases"/>
    <property type="match status" value="1"/>
</dbReference>
<dbReference type="Pfam" id="PF00004">
    <property type="entry name" value="AAA"/>
    <property type="match status" value="1"/>
</dbReference>
<evidence type="ECO:0000256" key="1">
    <source>
        <dbReference type="SAM" id="MobiDB-lite"/>
    </source>
</evidence>
<dbReference type="OrthoDB" id="10042665at2759"/>
<evidence type="ECO:0000313" key="3">
    <source>
        <dbReference type="EMBL" id="PMD37984.1"/>
    </source>
</evidence>
<feature type="domain" description="AAA+ ATPase" evidence="2">
    <location>
        <begin position="728"/>
        <end position="854"/>
    </location>
</feature>
<dbReference type="Proteomes" id="UP000235786">
    <property type="component" value="Unassembled WGS sequence"/>
</dbReference>
<protein>
    <recommendedName>
        <fullName evidence="2">AAA+ ATPase domain-containing protein</fullName>
    </recommendedName>
</protein>
<keyword evidence="4" id="KW-1185">Reference proteome</keyword>
<dbReference type="InterPro" id="IPR054289">
    <property type="entry name" value="DUF7025"/>
</dbReference>
<dbReference type="InterPro" id="IPR056599">
    <property type="entry name" value="AAA_lid_fung"/>
</dbReference>
<dbReference type="CDD" id="cd19481">
    <property type="entry name" value="RecA-like_protease"/>
    <property type="match status" value="1"/>
</dbReference>
<dbReference type="SUPFAM" id="SSF52540">
    <property type="entry name" value="P-loop containing nucleoside triphosphate hydrolases"/>
    <property type="match status" value="1"/>
</dbReference>
<feature type="compositionally biased region" description="Low complexity" evidence="1">
    <location>
        <begin position="31"/>
        <end position="51"/>
    </location>
</feature>
<dbReference type="Pfam" id="PF22942">
    <property type="entry name" value="DUF7025"/>
    <property type="match status" value="1"/>
</dbReference>
<sequence length="976" mass="110633">MRGPESAPKSSPGMEAVSSTSAASRPISLAINSSTINGSGSSSDNGNTSSSVMTASKSGGGEELAVETIGPEVTLKSPSEDGKIENTITLRRSEPSSPEFKTWTFPWQFCCTWSGFHELLKQAIGDGPITLANIEKGNFDLLDPDDNIIIPQVWESLAKPGWTVTIKFKFGYYGYIPPPRRPASTTSQESDSDDDSSNDNAVNVLDKIETRLDKEKTLEEHSNQDAPRPKPRRPRYNRVVQHTAEFYTKDYENSRPEFAYEINRNESITFYDPSKHAKVLPILQEVVIVIRTGRNRGPPGPIVRKAKTSPALVKLQKGDQIGDRFLIVRSLLLLNALRAVINYSSVPPSGDDDSLNEGKFPFPFRDLCQYKSALLDYKVAHPCRERHSDAYNSECDSHIDALVDYLNSQTDIRLKEAEERWSKRHPTTTFGSFWILMKSGSDVYAREHGQLNAYVIESMHGGPKKDGRADPYTFQVWNLQYNGTVVTRMMKSITIPIFDGERDITSLPLFPIRFHQDDPGKQPLREELIERGKKYMDLVKGPAFRQYSGIGLDASMQTYESARVVINHQREEITTSNTSHRNYESDGDDFDPVYRRSRRFFERPGARARVPGCQCEKCEAYNFQTQVYVPLAYEAYDDIDPKKQGALSDHQYFICASHLYGFVLKDRIYDRLDVRGICEPLLNVNIIDQLMMKTESNKALLKAICKRYRDPEANDKAFFADIVEGKGEGQVILLHGPPGTGKTLTAECVAESTKRPLLAITAADLGHEPALLEKSLLTFFRDANDWGAIVLLDEADVYLERRSTQDLTRNSIVSIFLRALDYFKGILFLTTNRVGSFDEAFMSRIHIQIGYDPLDDDGRRDVWNNHFRKLQQDYEQGEREIRYEWDAKEYVQRSQEVRDLEWNGREIRNAFQTAVTLALDEAAPDVVPVVKESHLRQVVKMSQSFKDYIKSTHGNMDDADMAYQSGLRNDIERSMS</sequence>
<dbReference type="PANTHER" id="PTHR46411:SF4">
    <property type="entry name" value="AAA+ ATPASE DOMAIN-CONTAINING PROTEIN"/>
    <property type="match status" value="1"/>
</dbReference>
<dbReference type="AlphaFoldDB" id="A0A2J6RHI8"/>
<name>A0A2J6RHI8_HYAVF</name>
<organism evidence="3 4">
    <name type="scientific">Hyaloscypha variabilis (strain UAMH 11265 / GT02V1 / F)</name>
    <name type="common">Meliniomyces variabilis</name>
    <dbReference type="NCBI Taxonomy" id="1149755"/>
    <lineage>
        <taxon>Eukaryota</taxon>
        <taxon>Fungi</taxon>
        <taxon>Dikarya</taxon>
        <taxon>Ascomycota</taxon>
        <taxon>Pezizomycotina</taxon>
        <taxon>Leotiomycetes</taxon>
        <taxon>Helotiales</taxon>
        <taxon>Hyaloscyphaceae</taxon>
        <taxon>Hyaloscypha</taxon>
        <taxon>Hyaloscypha variabilis</taxon>
    </lineage>
</organism>
<dbReference type="EMBL" id="KZ613948">
    <property type="protein sequence ID" value="PMD37984.1"/>
    <property type="molecule type" value="Genomic_DNA"/>
</dbReference>
<dbReference type="InterPro" id="IPR054464">
    <property type="entry name" value="ULD_fung"/>
</dbReference>
<feature type="compositionally biased region" description="Basic and acidic residues" evidence="1">
    <location>
        <begin position="206"/>
        <end position="223"/>
    </location>
</feature>
<evidence type="ECO:0000313" key="4">
    <source>
        <dbReference type="Proteomes" id="UP000235786"/>
    </source>
</evidence>
<feature type="region of interest" description="Disordered" evidence="1">
    <location>
        <begin position="1"/>
        <end position="64"/>
    </location>
</feature>
<dbReference type="SMART" id="SM00382">
    <property type="entry name" value="AAA"/>
    <property type="match status" value="1"/>
</dbReference>
<reference evidence="3 4" key="1">
    <citation type="submission" date="2016-04" db="EMBL/GenBank/DDBJ databases">
        <title>A degradative enzymes factory behind the ericoid mycorrhizal symbiosis.</title>
        <authorList>
            <consortium name="DOE Joint Genome Institute"/>
            <person name="Martino E."/>
            <person name="Morin E."/>
            <person name="Grelet G."/>
            <person name="Kuo A."/>
            <person name="Kohler A."/>
            <person name="Daghino S."/>
            <person name="Barry K."/>
            <person name="Choi C."/>
            <person name="Cichocki N."/>
            <person name="Clum A."/>
            <person name="Copeland A."/>
            <person name="Hainaut M."/>
            <person name="Haridas S."/>
            <person name="Labutti K."/>
            <person name="Lindquist E."/>
            <person name="Lipzen A."/>
            <person name="Khouja H.-R."/>
            <person name="Murat C."/>
            <person name="Ohm R."/>
            <person name="Olson A."/>
            <person name="Spatafora J."/>
            <person name="Veneault-Fourrey C."/>
            <person name="Henrissat B."/>
            <person name="Grigoriev I."/>
            <person name="Martin F."/>
            <person name="Perotto S."/>
        </authorList>
    </citation>
    <scope>NUCLEOTIDE SEQUENCE [LARGE SCALE GENOMIC DNA]</scope>
    <source>
        <strain evidence="3 4">F</strain>
    </source>
</reference>
<gene>
    <name evidence="3" type="ORF">L207DRAFT_555435</name>
</gene>
<dbReference type="InterPro" id="IPR003593">
    <property type="entry name" value="AAA+_ATPase"/>
</dbReference>